<reference evidence="1" key="1">
    <citation type="journal article" date="2020" name="Nature">
        <title>Giant virus diversity and host interactions through global metagenomics.</title>
        <authorList>
            <person name="Schulz F."/>
            <person name="Roux S."/>
            <person name="Paez-Espino D."/>
            <person name="Jungbluth S."/>
            <person name="Walsh D.A."/>
            <person name="Denef V.J."/>
            <person name="McMahon K.D."/>
            <person name="Konstantinidis K.T."/>
            <person name="Eloe-Fadrosh E.A."/>
            <person name="Kyrpides N.C."/>
            <person name="Woyke T."/>
        </authorList>
    </citation>
    <scope>NUCLEOTIDE SEQUENCE</scope>
    <source>
        <strain evidence="1">GVMAG-M-3300025695-21</strain>
    </source>
</reference>
<name>A0A6C0IZP2_9ZZZZ</name>
<evidence type="ECO:0000313" key="1">
    <source>
        <dbReference type="EMBL" id="QHT98834.1"/>
    </source>
</evidence>
<accession>A0A6C0IZP2</accession>
<dbReference type="AlphaFoldDB" id="A0A6C0IZP2"/>
<sequence>MSINDLPTDIIINICHEVLHNNNIIKKMKEEILDMITISKNILNEEEDCDHENINIIILSYIKNLTEKQKDNIICEYGIMKGFQLFYDYHRICLGDSYQDICECFEISDYGINDSIIQLIINDEIGFENNWRKSNQE</sequence>
<dbReference type="EMBL" id="MN740297">
    <property type="protein sequence ID" value="QHT98834.1"/>
    <property type="molecule type" value="Genomic_DNA"/>
</dbReference>
<organism evidence="1">
    <name type="scientific">viral metagenome</name>
    <dbReference type="NCBI Taxonomy" id="1070528"/>
    <lineage>
        <taxon>unclassified sequences</taxon>
        <taxon>metagenomes</taxon>
        <taxon>organismal metagenomes</taxon>
    </lineage>
</organism>
<proteinExistence type="predicted"/>
<protein>
    <submittedName>
        <fullName evidence="1">Uncharacterized protein</fullName>
    </submittedName>
</protein>